<accession>A0ABU1W4K7</accession>
<dbReference type="InterPro" id="IPR043502">
    <property type="entry name" value="DNA/RNA_pol_sf"/>
</dbReference>
<evidence type="ECO:0000313" key="4">
    <source>
        <dbReference type="EMBL" id="MDR7122878.1"/>
    </source>
</evidence>
<reference evidence="4 5" key="1">
    <citation type="submission" date="2023-07" db="EMBL/GenBank/DDBJ databases">
        <title>Sorghum-associated microbial communities from plants grown in Nebraska, USA.</title>
        <authorList>
            <person name="Schachtman D."/>
        </authorList>
    </citation>
    <scope>NUCLEOTIDE SEQUENCE [LARGE SCALE GENOMIC DNA]</scope>
    <source>
        <strain evidence="4 5">4138</strain>
    </source>
</reference>
<dbReference type="Gene3D" id="3.30.70.270">
    <property type="match status" value="1"/>
</dbReference>
<keyword evidence="5" id="KW-1185">Reference proteome</keyword>
<evidence type="ECO:0000256" key="2">
    <source>
        <dbReference type="ARBA" id="ARBA00022763"/>
    </source>
</evidence>
<dbReference type="InterPro" id="IPR001126">
    <property type="entry name" value="UmuC"/>
</dbReference>
<comment type="caution">
    <text evidence="4">The sequence shown here is derived from an EMBL/GenBank/DDBJ whole genome shotgun (WGS) entry which is preliminary data.</text>
</comment>
<gene>
    <name evidence="4" type="ORF">J2W69_003856</name>
</gene>
<dbReference type="PANTHER" id="PTHR35369">
    <property type="entry name" value="BLR3025 PROTEIN-RELATED"/>
    <property type="match status" value="1"/>
</dbReference>
<dbReference type="PANTHER" id="PTHR35369:SF2">
    <property type="entry name" value="BLR3025 PROTEIN"/>
    <property type="match status" value="1"/>
</dbReference>
<dbReference type="Pfam" id="PF00817">
    <property type="entry name" value="IMS"/>
    <property type="match status" value="1"/>
</dbReference>
<dbReference type="RefSeq" id="WP_310281477.1">
    <property type="nucleotide sequence ID" value="NZ_JAVDWR010000023.1"/>
</dbReference>
<organism evidence="4 5">
    <name type="scientific">Rheinheimera soli</name>
    <dbReference type="NCBI Taxonomy" id="443616"/>
    <lineage>
        <taxon>Bacteria</taxon>
        <taxon>Pseudomonadati</taxon>
        <taxon>Pseudomonadota</taxon>
        <taxon>Gammaproteobacteria</taxon>
        <taxon>Chromatiales</taxon>
        <taxon>Chromatiaceae</taxon>
        <taxon>Rheinheimera</taxon>
    </lineage>
</organism>
<keyword evidence="2" id="KW-0227">DNA damage</keyword>
<dbReference type="SUPFAM" id="SSF56672">
    <property type="entry name" value="DNA/RNA polymerases"/>
    <property type="match status" value="1"/>
</dbReference>
<proteinExistence type="inferred from homology"/>
<sequence>MSERMEFWLYLYFPQLQLDKLLLLQNTTTALSGQNKSNNNLNLTAPLAIVGADHQLLQFNSAARQAGLTLGMGLASAASLCHQLQLLPHQAEQEQQQLQQLAQLLYQYCGDIALQADSGLVLKLSPMLALYGGALQFWQQIQQVLQQAGYQYHFATAQQPLVARLLAMQGWDQFLLQKDKIQQQLKALPLHQAQLPEKLLEQLQRLGLTQLDDLLKIPQAELVRRFGVEMLQYLQQLTGAKPGLLQFIQPVEQFEQQLELLYEMERSDQLLGPLKHLFGLLQLYLQQRDQLAYQLELSLLQRQDQQQQLQLHSAQGEYQSKDWLKISELQLERLKLNNAVIQLKLSLRRAGPRYAQYKTLFAGNLGAGKEQLYSALQLLSLLQARLGKEQVKSPCLHNDLLPEQASSYASALEPQAVIAGALAAVRPAFLVEPPLALDAEQQQQLQLHYGPERLSSGWWQQQSQHRDYYVAQNAQGQWLWLFRDLQQPEQLYLQGYFS</sequence>
<dbReference type="EMBL" id="JAVDWR010000023">
    <property type="protein sequence ID" value="MDR7122878.1"/>
    <property type="molecule type" value="Genomic_DNA"/>
</dbReference>
<evidence type="ECO:0000313" key="5">
    <source>
        <dbReference type="Proteomes" id="UP001257909"/>
    </source>
</evidence>
<feature type="domain" description="UmuC" evidence="3">
    <location>
        <begin position="40"/>
        <end position="166"/>
    </location>
</feature>
<dbReference type="Gene3D" id="3.40.1170.60">
    <property type="match status" value="1"/>
</dbReference>
<dbReference type="CDD" id="cd03468">
    <property type="entry name" value="PolY_like"/>
    <property type="match status" value="1"/>
</dbReference>
<comment type="similarity">
    <text evidence="1">Belongs to the DNA polymerase type-Y family.</text>
</comment>
<dbReference type="Proteomes" id="UP001257909">
    <property type="component" value="Unassembled WGS sequence"/>
</dbReference>
<dbReference type="InterPro" id="IPR050356">
    <property type="entry name" value="SulA_CellDiv_inhibitor"/>
</dbReference>
<name>A0ABU1W4K7_9GAMM</name>
<protein>
    <submittedName>
        <fullName evidence="4">Protein ImuB</fullName>
    </submittedName>
</protein>
<evidence type="ECO:0000259" key="3">
    <source>
        <dbReference type="Pfam" id="PF00817"/>
    </source>
</evidence>
<evidence type="ECO:0000256" key="1">
    <source>
        <dbReference type="ARBA" id="ARBA00010945"/>
    </source>
</evidence>
<dbReference type="InterPro" id="IPR043128">
    <property type="entry name" value="Rev_trsase/Diguanyl_cyclase"/>
</dbReference>